<dbReference type="Proteomes" id="UP001396334">
    <property type="component" value="Unassembled WGS sequence"/>
</dbReference>
<evidence type="ECO:0000313" key="3">
    <source>
        <dbReference type="Proteomes" id="UP001396334"/>
    </source>
</evidence>
<name>A0ABR2R5Z3_9ROSI</name>
<gene>
    <name evidence="2" type="ORF">V6N11_075253</name>
</gene>
<accession>A0ABR2R5Z3</accession>
<sequence>MVKVVPSLEGKEANTMVHKPHISAGMHQAIIITEQGAMEAGASGTKERLHDPTTPHPSFSIMAMDRGDVLE</sequence>
<evidence type="ECO:0000313" key="2">
    <source>
        <dbReference type="EMBL" id="KAK9008355.1"/>
    </source>
</evidence>
<reference evidence="2 3" key="1">
    <citation type="journal article" date="2024" name="G3 (Bethesda)">
        <title>Genome assembly of Hibiscus sabdariffa L. provides insights into metabolisms of medicinal natural products.</title>
        <authorList>
            <person name="Kim T."/>
        </authorList>
    </citation>
    <scope>NUCLEOTIDE SEQUENCE [LARGE SCALE GENOMIC DNA]</scope>
    <source>
        <strain evidence="2">TK-2024</strain>
        <tissue evidence="2">Old leaves</tissue>
    </source>
</reference>
<protein>
    <submittedName>
        <fullName evidence="2">Uncharacterized protein</fullName>
    </submittedName>
</protein>
<comment type="caution">
    <text evidence="2">The sequence shown here is derived from an EMBL/GenBank/DDBJ whole genome shotgun (WGS) entry which is preliminary data.</text>
</comment>
<feature type="region of interest" description="Disordered" evidence="1">
    <location>
        <begin position="38"/>
        <end position="71"/>
    </location>
</feature>
<organism evidence="2 3">
    <name type="scientific">Hibiscus sabdariffa</name>
    <name type="common">roselle</name>
    <dbReference type="NCBI Taxonomy" id="183260"/>
    <lineage>
        <taxon>Eukaryota</taxon>
        <taxon>Viridiplantae</taxon>
        <taxon>Streptophyta</taxon>
        <taxon>Embryophyta</taxon>
        <taxon>Tracheophyta</taxon>
        <taxon>Spermatophyta</taxon>
        <taxon>Magnoliopsida</taxon>
        <taxon>eudicotyledons</taxon>
        <taxon>Gunneridae</taxon>
        <taxon>Pentapetalae</taxon>
        <taxon>rosids</taxon>
        <taxon>malvids</taxon>
        <taxon>Malvales</taxon>
        <taxon>Malvaceae</taxon>
        <taxon>Malvoideae</taxon>
        <taxon>Hibiscus</taxon>
    </lineage>
</organism>
<keyword evidence="3" id="KW-1185">Reference proteome</keyword>
<dbReference type="EMBL" id="JBBPBN010000026">
    <property type="protein sequence ID" value="KAK9008355.1"/>
    <property type="molecule type" value="Genomic_DNA"/>
</dbReference>
<evidence type="ECO:0000256" key="1">
    <source>
        <dbReference type="SAM" id="MobiDB-lite"/>
    </source>
</evidence>
<proteinExistence type="predicted"/>